<dbReference type="PANTHER" id="PTHR19848:SF8">
    <property type="entry name" value="F-BOX AND WD REPEAT DOMAIN CONTAINING 7"/>
    <property type="match status" value="1"/>
</dbReference>
<name>A0A0C2XB36_AMAMK</name>
<sequence length="296" mass="32974">MSNEDGLKADGITDEQIQEKIPQELRYACAYWVNHLEVANMEDEALVNGLERFAYEHMLYWLEVLSLIGKLDSAHRAILVIKSNKVTQTWTSSDLHQLLSDALQFISKFYEIIKRSALHTYYSALPFTPTDSLLYHRYIKEAEHKICSVEGGPEKWDALVATLRHQSVDAIKFSLDSTLFLSCSNGCVDEYRKYEQGTLNIWDAATGTPIFTIPGHTAGYIPPIFSPDCTRLACGAGSDNVTLWDIRGIDRRTSSPPSTGNATAITALTLSRDCSRLACGGGDGTVELWETSPTKR</sequence>
<reference evidence="4 5" key="1">
    <citation type="submission" date="2014-04" db="EMBL/GenBank/DDBJ databases">
        <title>Evolutionary Origins and Diversification of the Mycorrhizal Mutualists.</title>
        <authorList>
            <consortium name="DOE Joint Genome Institute"/>
            <consortium name="Mycorrhizal Genomics Consortium"/>
            <person name="Kohler A."/>
            <person name="Kuo A."/>
            <person name="Nagy L.G."/>
            <person name="Floudas D."/>
            <person name="Copeland A."/>
            <person name="Barry K.W."/>
            <person name="Cichocki N."/>
            <person name="Veneault-Fourrey C."/>
            <person name="LaButti K."/>
            <person name="Lindquist E.A."/>
            <person name="Lipzen A."/>
            <person name="Lundell T."/>
            <person name="Morin E."/>
            <person name="Murat C."/>
            <person name="Riley R."/>
            <person name="Ohm R."/>
            <person name="Sun H."/>
            <person name="Tunlid A."/>
            <person name="Henrissat B."/>
            <person name="Grigoriev I.V."/>
            <person name="Hibbett D.S."/>
            <person name="Martin F."/>
        </authorList>
    </citation>
    <scope>NUCLEOTIDE SEQUENCE [LARGE SCALE GENOMIC DNA]</scope>
    <source>
        <strain evidence="4 5">Koide BX008</strain>
    </source>
</reference>
<evidence type="ECO:0000256" key="2">
    <source>
        <dbReference type="ARBA" id="ARBA00022737"/>
    </source>
</evidence>
<feature type="non-terminal residue" evidence="4">
    <location>
        <position position="296"/>
    </location>
</feature>
<dbReference type="AlphaFoldDB" id="A0A0C2XB36"/>
<dbReference type="STRING" id="946122.A0A0C2XB36"/>
<dbReference type="SMART" id="SM00320">
    <property type="entry name" value="WD40"/>
    <property type="match status" value="3"/>
</dbReference>
<organism evidence="4 5">
    <name type="scientific">Amanita muscaria (strain Koide BX008)</name>
    <dbReference type="NCBI Taxonomy" id="946122"/>
    <lineage>
        <taxon>Eukaryota</taxon>
        <taxon>Fungi</taxon>
        <taxon>Dikarya</taxon>
        <taxon>Basidiomycota</taxon>
        <taxon>Agaricomycotina</taxon>
        <taxon>Agaricomycetes</taxon>
        <taxon>Agaricomycetidae</taxon>
        <taxon>Agaricales</taxon>
        <taxon>Pluteineae</taxon>
        <taxon>Amanitaceae</taxon>
        <taxon>Amanita</taxon>
    </lineage>
</organism>
<dbReference type="Proteomes" id="UP000054549">
    <property type="component" value="Unassembled WGS sequence"/>
</dbReference>
<evidence type="ECO:0000313" key="5">
    <source>
        <dbReference type="Proteomes" id="UP000054549"/>
    </source>
</evidence>
<dbReference type="Gene3D" id="2.130.10.10">
    <property type="entry name" value="YVTN repeat-like/Quinoprotein amine dehydrogenase"/>
    <property type="match status" value="1"/>
</dbReference>
<gene>
    <name evidence="4" type="ORF">M378DRAFT_75235</name>
</gene>
<evidence type="ECO:0000313" key="4">
    <source>
        <dbReference type="EMBL" id="KIL66521.1"/>
    </source>
</evidence>
<evidence type="ECO:0000256" key="1">
    <source>
        <dbReference type="ARBA" id="ARBA00022574"/>
    </source>
</evidence>
<evidence type="ECO:0000256" key="3">
    <source>
        <dbReference type="PROSITE-ProRule" id="PRU00221"/>
    </source>
</evidence>
<keyword evidence="1 3" id="KW-0853">WD repeat</keyword>
<dbReference type="InterPro" id="IPR001680">
    <property type="entry name" value="WD40_rpt"/>
</dbReference>
<keyword evidence="2" id="KW-0677">Repeat</keyword>
<dbReference type="OrthoDB" id="3027122at2759"/>
<keyword evidence="5" id="KW-1185">Reference proteome</keyword>
<dbReference type="SUPFAM" id="SSF50978">
    <property type="entry name" value="WD40 repeat-like"/>
    <property type="match status" value="1"/>
</dbReference>
<dbReference type="EMBL" id="KN818236">
    <property type="protein sequence ID" value="KIL66521.1"/>
    <property type="molecule type" value="Genomic_DNA"/>
</dbReference>
<feature type="repeat" description="WD" evidence="3">
    <location>
        <begin position="258"/>
        <end position="296"/>
    </location>
</feature>
<accession>A0A0C2XB36</accession>
<dbReference type="InterPro" id="IPR036322">
    <property type="entry name" value="WD40_repeat_dom_sf"/>
</dbReference>
<dbReference type="InParanoid" id="A0A0C2XB36"/>
<dbReference type="HOGENOM" id="CLU_000288_57_19_1"/>
<dbReference type="Pfam" id="PF00400">
    <property type="entry name" value="WD40"/>
    <property type="match status" value="3"/>
</dbReference>
<dbReference type="PROSITE" id="PS50082">
    <property type="entry name" value="WD_REPEATS_2"/>
    <property type="match status" value="1"/>
</dbReference>
<dbReference type="PANTHER" id="PTHR19848">
    <property type="entry name" value="WD40 REPEAT PROTEIN"/>
    <property type="match status" value="1"/>
</dbReference>
<protein>
    <submittedName>
        <fullName evidence="4">Uncharacterized protein</fullName>
    </submittedName>
</protein>
<dbReference type="PROSITE" id="PS50294">
    <property type="entry name" value="WD_REPEATS_REGION"/>
    <property type="match status" value="1"/>
</dbReference>
<proteinExistence type="predicted"/>
<dbReference type="InterPro" id="IPR015943">
    <property type="entry name" value="WD40/YVTN_repeat-like_dom_sf"/>
</dbReference>